<evidence type="ECO:0000256" key="5">
    <source>
        <dbReference type="ARBA" id="ARBA00023128"/>
    </source>
</evidence>
<organism evidence="7 8">
    <name type="scientific">Galdieria yellowstonensis</name>
    <dbReference type="NCBI Taxonomy" id="3028027"/>
    <lineage>
        <taxon>Eukaryota</taxon>
        <taxon>Rhodophyta</taxon>
        <taxon>Bangiophyceae</taxon>
        <taxon>Galdieriales</taxon>
        <taxon>Galdieriaceae</taxon>
        <taxon>Galdieria</taxon>
    </lineage>
</organism>
<comment type="similarity">
    <text evidence="2">Belongs to the mitochondrion-specific ribosomal protein mL41 family.</text>
</comment>
<evidence type="ECO:0000256" key="2">
    <source>
        <dbReference type="ARBA" id="ARBA00010152"/>
    </source>
</evidence>
<keyword evidence="4" id="KW-0689">Ribosomal protein</keyword>
<name>A0AAV9I6H9_9RHOD</name>
<dbReference type="PANTHER" id="PTHR21338">
    <property type="entry name" value="MITOCHONDRIAL RIBOSOMAL PROTEIN L41"/>
    <property type="match status" value="1"/>
</dbReference>
<keyword evidence="5" id="KW-0496">Mitochondrion</keyword>
<dbReference type="GO" id="GO:0003735">
    <property type="term" value="F:structural constituent of ribosome"/>
    <property type="evidence" value="ECO:0007669"/>
    <property type="project" value="InterPro"/>
</dbReference>
<dbReference type="GO" id="GO:0005762">
    <property type="term" value="C:mitochondrial large ribosomal subunit"/>
    <property type="evidence" value="ECO:0007669"/>
    <property type="project" value="InterPro"/>
</dbReference>
<sequence length="111" mass="12521">MFRSSSRSVFSLVTGTTRGLGGRKVRRRFPDVDEKHPKGKFFQESKQKRFGARTRRSGFLIQWSKVPDIVVPDLTEFELKPYVSEKAPKIFTPPLDSSIAKVTASSNSQSS</sequence>
<evidence type="ECO:0000313" key="8">
    <source>
        <dbReference type="Proteomes" id="UP001300502"/>
    </source>
</evidence>
<evidence type="ECO:0008006" key="9">
    <source>
        <dbReference type="Google" id="ProtNLM"/>
    </source>
</evidence>
<protein>
    <recommendedName>
        <fullName evidence="9">39S ribosomal protein L41, mitochondrial</fullName>
    </recommendedName>
</protein>
<comment type="subcellular location">
    <subcellularLocation>
        <location evidence="1">Mitochondrion</location>
    </subcellularLocation>
</comment>
<dbReference type="EMBL" id="JANCYU010000008">
    <property type="protein sequence ID" value="KAK4522839.1"/>
    <property type="molecule type" value="Genomic_DNA"/>
</dbReference>
<evidence type="ECO:0000256" key="6">
    <source>
        <dbReference type="ARBA" id="ARBA00023274"/>
    </source>
</evidence>
<evidence type="ECO:0000256" key="3">
    <source>
        <dbReference type="ARBA" id="ARBA00022946"/>
    </source>
</evidence>
<dbReference type="Pfam" id="PF09809">
    <property type="entry name" value="MRP-L27"/>
    <property type="match status" value="1"/>
</dbReference>
<accession>A0AAV9I6H9</accession>
<dbReference type="AlphaFoldDB" id="A0AAV9I6H9"/>
<gene>
    <name evidence="7" type="ORF">GAYE_PCTG30G0729</name>
</gene>
<keyword evidence="8" id="KW-1185">Reference proteome</keyword>
<dbReference type="GO" id="GO:0006412">
    <property type="term" value="P:translation"/>
    <property type="evidence" value="ECO:0007669"/>
    <property type="project" value="TreeGrafter"/>
</dbReference>
<comment type="caution">
    <text evidence="7">The sequence shown here is derived from an EMBL/GenBank/DDBJ whole genome shotgun (WGS) entry which is preliminary data.</text>
</comment>
<reference evidence="7 8" key="1">
    <citation type="submission" date="2022-07" db="EMBL/GenBank/DDBJ databases">
        <title>Genome-wide signatures of adaptation to extreme environments.</title>
        <authorList>
            <person name="Cho C.H."/>
            <person name="Yoon H.S."/>
        </authorList>
    </citation>
    <scope>NUCLEOTIDE SEQUENCE [LARGE SCALE GENOMIC DNA]</scope>
    <source>
        <strain evidence="7 8">108.79 E11</strain>
    </source>
</reference>
<keyword evidence="6" id="KW-0687">Ribonucleoprotein</keyword>
<evidence type="ECO:0000256" key="1">
    <source>
        <dbReference type="ARBA" id="ARBA00004173"/>
    </source>
</evidence>
<proteinExistence type="inferred from homology"/>
<dbReference type="InterPro" id="IPR019189">
    <property type="entry name" value="Ribosomal_mL41"/>
</dbReference>
<evidence type="ECO:0000313" key="7">
    <source>
        <dbReference type="EMBL" id="KAK4522839.1"/>
    </source>
</evidence>
<evidence type="ECO:0000256" key="4">
    <source>
        <dbReference type="ARBA" id="ARBA00022980"/>
    </source>
</evidence>
<dbReference type="Proteomes" id="UP001300502">
    <property type="component" value="Unassembled WGS sequence"/>
</dbReference>
<dbReference type="PANTHER" id="PTHR21338:SF0">
    <property type="entry name" value="LARGE RIBOSOMAL SUBUNIT PROTEIN ML41"/>
    <property type="match status" value="1"/>
</dbReference>
<keyword evidence="3" id="KW-0809">Transit peptide</keyword>